<feature type="domain" description="UvrD-like helicase C-terminal" evidence="10">
    <location>
        <begin position="264"/>
        <end position="557"/>
    </location>
</feature>
<sequence>MPLKLITGPVNSGKAAIVLDAVAVAAAAGAEPILVVPTVADSDLLRRELAAGQISHAVRVTRFLGLWDLIARRVGFDPRPLDDFGCQRIARAVCDQALADGRLALLEQSARTDGFASALARFADGLGEVRASPRKFEEVMQAWLKTPAGADGYGAELALLYSSYRERLEHLGLRDPSGYVTELLDRLGEAPGAWRQTPVFFYGFDDFELRQLDTIEALSGIAGAEVTVSIPFEERAAFESREAIIGQLRSLPQTSEVVCEVSRAHYERGSADALFGLERGLFEPGAAAIDPGDAIERFRGGGPRAELELIAARIAALHSEEGGGLPYEEIAVAVRDLDDSAPLIEEVFAAAQVPIAIRRRIELGHTSLVRGLLALIECALCREPGAEDSADLVDKLIIWLRTPGVTEMKYRGSVDRLERQALRGELKSLADAEKAWSAISNIEQIFALENLRTQFSVGPREGYRKAAEQARRVLAAASQREGHGTAPVFSREQQLDAAALGELIAALDELDRLVGKDSSLAPTSEQLLGELAARELTTGESLIPGAVSISTPLALRARRVQALFVARLQEGSFPRTATEDPFLDDWARRSVNSAAHAAGLKPLWPSDPVDRVAAERHLLHSLLSRATRLLVYSGYARTDAGDPSNPSLFLDDIEELLMPKPQRLTRALGEISWPEDPKLRPSGYQLALAAVQPSADQSQVPYKLTNPAAIEAISSREVWSPTSIESYLRCPMSWLVDRFIRPENLEPEGDQLAFGGAMHTVLQQVFERFAEESILLREDTLGIALEVLDQVLSGLEEISSDPVKERIERRRLRRSAAAYLTRAAGSGSDFVPTHFEFSFGFDDDPPADLGGGLLLTGKIDRIDVLGSDAIILDYKTGSIGSDQGQANWSKKNLVQLSLYALAYRAAGGSEDVVGALYQPVGRVGSNTRKPRGAISKRVDADRTDIVKTDRVADDDFPELIDGIRQIAIYAIAAIAAGELEPPDPEKCAYGRDGGCAYPGICRRLC</sequence>
<evidence type="ECO:0000256" key="4">
    <source>
        <dbReference type="ARBA" id="ARBA00022801"/>
    </source>
</evidence>
<dbReference type="InterPro" id="IPR027417">
    <property type="entry name" value="P-loop_NTPase"/>
</dbReference>
<dbReference type="GO" id="GO:0005524">
    <property type="term" value="F:ATP binding"/>
    <property type="evidence" value="ECO:0007669"/>
    <property type="project" value="UniProtKB-KW"/>
</dbReference>
<evidence type="ECO:0000259" key="10">
    <source>
        <dbReference type="PROSITE" id="PS51217"/>
    </source>
</evidence>
<keyword evidence="2" id="KW-0547">Nucleotide-binding</keyword>
<dbReference type="Pfam" id="PF12705">
    <property type="entry name" value="PDDEXK_1"/>
    <property type="match status" value="1"/>
</dbReference>
<dbReference type="GO" id="GO:0004527">
    <property type="term" value="F:exonuclease activity"/>
    <property type="evidence" value="ECO:0007669"/>
    <property type="project" value="UniProtKB-KW"/>
</dbReference>
<evidence type="ECO:0000256" key="9">
    <source>
        <dbReference type="ARBA" id="ARBA00023204"/>
    </source>
</evidence>
<dbReference type="GO" id="GO:0003677">
    <property type="term" value="F:DNA binding"/>
    <property type="evidence" value="ECO:0007669"/>
    <property type="project" value="UniProtKB-KW"/>
</dbReference>
<protein>
    <submittedName>
        <fullName evidence="11">Unannotated protein</fullName>
    </submittedName>
</protein>
<evidence type="ECO:0000256" key="7">
    <source>
        <dbReference type="ARBA" id="ARBA00022840"/>
    </source>
</evidence>
<dbReference type="AlphaFoldDB" id="A0A6J5ZF48"/>
<dbReference type="GO" id="GO:0004386">
    <property type="term" value="F:helicase activity"/>
    <property type="evidence" value="ECO:0007669"/>
    <property type="project" value="UniProtKB-KW"/>
</dbReference>
<evidence type="ECO:0000256" key="3">
    <source>
        <dbReference type="ARBA" id="ARBA00022763"/>
    </source>
</evidence>
<dbReference type="InterPro" id="IPR014017">
    <property type="entry name" value="DNA_helicase_UvrD-like_C"/>
</dbReference>
<dbReference type="Gene3D" id="3.40.50.300">
    <property type="entry name" value="P-loop containing nucleotide triphosphate hydrolases"/>
    <property type="match status" value="2"/>
</dbReference>
<evidence type="ECO:0000256" key="6">
    <source>
        <dbReference type="ARBA" id="ARBA00022839"/>
    </source>
</evidence>
<dbReference type="SUPFAM" id="SSF52540">
    <property type="entry name" value="P-loop containing nucleoside triphosphate hydrolases"/>
    <property type="match status" value="1"/>
</dbReference>
<dbReference type="GO" id="GO:0006281">
    <property type="term" value="P:DNA repair"/>
    <property type="evidence" value="ECO:0007669"/>
    <property type="project" value="UniProtKB-KW"/>
</dbReference>
<organism evidence="11">
    <name type="scientific">freshwater metagenome</name>
    <dbReference type="NCBI Taxonomy" id="449393"/>
    <lineage>
        <taxon>unclassified sequences</taxon>
        <taxon>metagenomes</taxon>
        <taxon>ecological metagenomes</taxon>
    </lineage>
</organism>
<keyword evidence="5" id="KW-0347">Helicase</keyword>
<evidence type="ECO:0000256" key="2">
    <source>
        <dbReference type="ARBA" id="ARBA00022741"/>
    </source>
</evidence>
<dbReference type="Pfam" id="PF21445">
    <property type="entry name" value="ADDB_N"/>
    <property type="match status" value="1"/>
</dbReference>
<reference evidence="11" key="1">
    <citation type="submission" date="2020-05" db="EMBL/GenBank/DDBJ databases">
        <authorList>
            <person name="Chiriac C."/>
            <person name="Salcher M."/>
            <person name="Ghai R."/>
            <person name="Kavagutti S V."/>
        </authorList>
    </citation>
    <scope>NUCLEOTIDE SEQUENCE</scope>
</reference>
<dbReference type="InterPro" id="IPR011604">
    <property type="entry name" value="PDDEXK-like_dom_sf"/>
</dbReference>
<dbReference type="SUPFAM" id="SSF52980">
    <property type="entry name" value="Restriction endonuclease-like"/>
    <property type="match status" value="1"/>
</dbReference>
<proteinExistence type="predicted"/>
<keyword evidence="9" id="KW-0234">DNA repair</keyword>
<evidence type="ECO:0000256" key="8">
    <source>
        <dbReference type="ARBA" id="ARBA00023125"/>
    </source>
</evidence>
<keyword evidence="8" id="KW-0238">DNA-binding</keyword>
<keyword evidence="7" id="KW-0067">ATP-binding</keyword>
<dbReference type="InterPro" id="IPR049035">
    <property type="entry name" value="ADDB_N"/>
</dbReference>
<evidence type="ECO:0000256" key="1">
    <source>
        <dbReference type="ARBA" id="ARBA00022722"/>
    </source>
</evidence>
<dbReference type="PROSITE" id="PS51217">
    <property type="entry name" value="UVRD_HELICASE_CTER"/>
    <property type="match status" value="1"/>
</dbReference>
<evidence type="ECO:0000313" key="11">
    <source>
        <dbReference type="EMBL" id="CAB4338273.1"/>
    </source>
</evidence>
<keyword evidence="4" id="KW-0378">Hydrolase</keyword>
<name>A0A6J5ZF48_9ZZZZ</name>
<accession>A0A6J5ZF48</accession>
<dbReference type="EMBL" id="CAESAN010000019">
    <property type="protein sequence ID" value="CAB4338273.1"/>
    <property type="molecule type" value="Genomic_DNA"/>
</dbReference>
<keyword evidence="3" id="KW-0227">DNA damage</keyword>
<gene>
    <name evidence="11" type="ORF">UFOPK3547_00351</name>
</gene>
<dbReference type="InterPro" id="IPR011335">
    <property type="entry name" value="Restrct_endonuc-II-like"/>
</dbReference>
<dbReference type="Gene3D" id="3.90.320.10">
    <property type="match status" value="1"/>
</dbReference>
<keyword evidence="1" id="KW-0540">Nuclease</keyword>
<evidence type="ECO:0000256" key="5">
    <source>
        <dbReference type="ARBA" id="ARBA00022806"/>
    </source>
</evidence>
<keyword evidence="6" id="KW-0269">Exonuclease</keyword>
<dbReference type="InterPro" id="IPR038726">
    <property type="entry name" value="PDDEXK_AddAB-type"/>
</dbReference>